<proteinExistence type="predicted"/>
<reference evidence="2 3" key="1">
    <citation type="submission" date="2023-03" db="EMBL/GenBank/DDBJ databases">
        <title>High recombination rates correlate with genetic variation in Cardiocondyla obscurior ants.</title>
        <authorList>
            <person name="Errbii M."/>
        </authorList>
    </citation>
    <scope>NUCLEOTIDE SEQUENCE [LARGE SCALE GENOMIC DNA]</scope>
    <source>
        <strain evidence="2">Alpha-2009</strain>
        <tissue evidence="2">Whole body</tissue>
    </source>
</reference>
<feature type="compositionally biased region" description="Basic and acidic residues" evidence="1">
    <location>
        <begin position="193"/>
        <end position="205"/>
    </location>
</feature>
<accession>A0AAW2EI73</accession>
<comment type="caution">
    <text evidence="2">The sequence shown here is derived from an EMBL/GenBank/DDBJ whole genome shotgun (WGS) entry which is preliminary data.</text>
</comment>
<feature type="region of interest" description="Disordered" evidence="1">
    <location>
        <begin position="171"/>
        <end position="208"/>
    </location>
</feature>
<evidence type="ECO:0000313" key="3">
    <source>
        <dbReference type="Proteomes" id="UP001430953"/>
    </source>
</evidence>
<name>A0AAW2EI73_9HYME</name>
<evidence type="ECO:0000313" key="2">
    <source>
        <dbReference type="EMBL" id="KAL0103053.1"/>
    </source>
</evidence>
<dbReference type="Proteomes" id="UP001430953">
    <property type="component" value="Unassembled WGS sequence"/>
</dbReference>
<evidence type="ECO:0000256" key="1">
    <source>
        <dbReference type="SAM" id="MobiDB-lite"/>
    </source>
</evidence>
<keyword evidence="3" id="KW-1185">Reference proteome</keyword>
<gene>
    <name evidence="2" type="ORF">PUN28_018390</name>
</gene>
<dbReference type="EMBL" id="JADYXP020000022">
    <property type="protein sequence ID" value="KAL0103053.1"/>
    <property type="molecule type" value="Genomic_DNA"/>
</dbReference>
<protein>
    <submittedName>
        <fullName evidence="2">Uncharacterized protein</fullName>
    </submittedName>
</protein>
<sequence length="344" mass="39453">MQVREMTVIKNGGKAKRRRERRRKVIQRCRNDEIEAVIRRAYFKYELANSRISYFIKKRARSREEHLGVSVLPRLETLGFERLASGEANFRSSVTLYDCMYVCTHAIGDFFFFFLFPFSFSVNLRNGRDATGALSRVSHFHPGQSCPPLQKWNCGGLNGLRESRACACEREEPAPRQSATAEAEKKKKKKPLTKREPTPKKDPGRFHTPTVITNFITAASGVCAETEIFTRDLKHPNDLSLRDLVMILHILNVFAVFRVARLGKKKKKRKEEEKSAVKETRHSLNVITVLLHSLDPPIRYDHAVFLCNKPAQAVNRERKKNDQLAPVISNCTKFSTHARTVNNI</sequence>
<organism evidence="2 3">
    <name type="scientific">Cardiocondyla obscurior</name>
    <dbReference type="NCBI Taxonomy" id="286306"/>
    <lineage>
        <taxon>Eukaryota</taxon>
        <taxon>Metazoa</taxon>
        <taxon>Ecdysozoa</taxon>
        <taxon>Arthropoda</taxon>
        <taxon>Hexapoda</taxon>
        <taxon>Insecta</taxon>
        <taxon>Pterygota</taxon>
        <taxon>Neoptera</taxon>
        <taxon>Endopterygota</taxon>
        <taxon>Hymenoptera</taxon>
        <taxon>Apocrita</taxon>
        <taxon>Aculeata</taxon>
        <taxon>Formicoidea</taxon>
        <taxon>Formicidae</taxon>
        <taxon>Myrmicinae</taxon>
        <taxon>Cardiocondyla</taxon>
    </lineage>
</organism>
<dbReference type="AlphaFoldDB" id="A0AAW2EI73"/>